<keyword evidence="4" id="KW-1185">Reference proteome</keyword>
<dbReference type="RefSeq" id="WP_064997223.1">
    <property type="nucleotide sequence ID" value="NZ_LQPI01000040.1"/>
</dbReference>
<dbReference type="PANTHER" id="PTHR43669:SF3">
    <property type="entry name" value="ALCOHOL DEHYDROGENASE, PUTATIVE (AFU_ORTHOLOGUE AFUA_3G03445)-RELATED"/>
    <property type="match status" value="1"/>
</dbReference>
<name>A0A1X1ZD33_MYCNO</name>
<dbReference type="CDD" id="cd05233">
    <property type="entry name" value="SDR_c"/>
    <property type="match status" value="1"/>
</dbReference>
<sequence>MADRTEPLRVAVVGASAGLGRCIGMGLAAKGARVAFLARRLERLTKAADEAGNGAVGVVCDVTESESCQSAMATVADTFGGLDAIVYTTGMGILAPLADLDATQWAQMFATNVTGASLATAAAAPHLAASGGSAVYLSSLSASYTNPWPLLGAYAVTKAALDKLVEAWRIEHPNIGFTRLAVGDSFGGQGDSQTEFNKNWEPAAFEKAIRLWMERGEMQGGLVDAEHLADVVHSVLVCGNSSFIPYLTLAPRPSSAVKELRHW</sequence>
<dbReference type="Proteomes" id="UP000193108">
    <property type="component" value="Unassembled WGS sequence"/>
</dbReference>
<dbReference type="Pfam" id="PF00106">
    <property type="entry name" value="adh_short"/>
    <property type="match status" value="1"/>
</dbReference>
<gene>
    <name evidence="3" type="ORF">AWC18_09775</name>
</gene>
<dbReference type="EMBL" id="LQPI01000040">
    <property type="protein sequence ID" value="ORW21170.1"/>
    <property type="molecule type" value="Genomic_DNA"/>
</dbReference>
<keyword evidence="2" id="KW-0560">Oxidoreductase</keyword>
<evidence type="ECO:0000256" key="1">
    <source>
        <dbReference type="ARBA" id="ARBA00006484"/>
    </source>
</evidence>
<dbReference type="InterPro" id="IPR002347">
    <property type="entry name" value="SDR_fam"/>
</dbReference>
<dbReference type="InterPro" id="IPR036291">
    <property type="entry name" value="NAD(P)-bd_dom_sf"/>
</dbReference>
<protein>
    <submittedName>
        <fullName evidence="3">Short-chain dehydrogenase</fullName>
    </submittedName>
</protein>
<proteinExistence type="inferred from homology"/>
<dbReference type="STRING" id="1782.AWC18_09775"/>
<comment type="caution">
    <text evidence="3">The sequence shown here is derived from an EMBL/GenBank/DDBJ whole genome shotgun (WGS) entry which is preliminary data.</text>
</comment>
<dbReference type="PRINTS" id="PR00081">
    <property type="entry name" value="GDHRDH"/>
</dbReference>
<organism evidence="3 4">
    <name type="scientific">Mycolicibacter nonchromogenicus</name>
    <name type="common">Mycobacterium nonchromogenicum</name>
    <dbReference type="NCBI Taxonomy" id="1782"/>
    <lineage>
        <taxon>Bacteria</taxon>
        <taxon>Bacillati</taxon>
        <taxon>Actinomycetota</taxon>
        <taxon>Actinomycetes</taxon>
        <taxon>Mycobacteriales</taxon>
        <taxon>Mycobacteriaceae</taxon>
        <taxon>Mycolicibacter</taxon>
    </lineage>
</organism>
<accession>A0A1X1ZD33</accession>
<evidence type="ECO:0000313" key="3">
    <source>
        <dbReference type="EMBL" id="ORW21170.1"/>
    </source>
</evidence>
<dbReference type="AlphaFoldDB" id="A0A1X1ZD33"/>
<comment type="similarity">
    <text evidence="1">Belongs to the short-chain dehydrogenases/reductases (SDR) family.</text>
</comment>
<evidence type="ECO:0000313" key="4">
    <source>
        <dbReference type="Proteomes" id="UP000193108"/>
    </source>
</evidence>
<dbReference type="Gene3D" id="3.40.50.720">
    <property type="entry name" value="NAD(P)-binding Rossmann-like Domain"/>
    <property type="match status" value="1"/>
</dbReference>
<dbReference type="SUPFAM" id="SSF51735">
    <property type="entry name" value="NAD(P)-binding Rossmann-fold domains"/>
    <property type="match status" value="1"/>
</dbReference>
<reference evidence="3 4" key="1">
    <citation type="submission" date="2016-01" db="EMBL/GenBank/DDBJ databases">
        <title>The new phylogeny of the genus Mycobacterium.</title>
        <authorList>
            <person name="Tarcisio F."/>
            <person name="Conor M."/>
            <person name="Antonella G."/>
            <person name="Elisabetta G."/>
            <person name="Giulia F.S."/>
            <person name="Sara T."/>
            <person name="Anna F."/>
            <person name="Clotilde B."/>
            <person name="Roberto B."/>
            <person name="Veronica D.S."/>
            <person name="Fabio R."/>
            <person name="Monica P."/>
            <person name="Olivier J."/>
            <person name="Enrico T."/>
            <person name="Nicola S."/>
        </authorList>
    </citation>
    <scope>NUCLEOTIDE SEQUENCE [LARGE SCALE GENOMIC DNA]</scope>
    <source>
        <strain evidence="3 4">DSM 44164</strain>
    </source>
</reference>
<dbReference type="GO" id="GO:0016491">
    <property type="term" value="F:oxidoreductase activity"/>
    <property type="evidence" value="ECO:0007669"/>
    <property type="project" value="UniProtKB-KW"/>
</dbReference>
<evidence type="ECO:0000256" key="2">
    <source>
        <dbReference type="ARBA" id="ARBA00023002"/>
    </source>
</evidence>
<dbReference type="PANTHER" id="PTHR43669">
    <property type="entry name" value="5-KETO-D-GLUCONATE 5-REDUCTASE"/>
    <property type="match status" value="1"/>
</dbReference>